<dbReference type="Proteomes" id="UP000334019">
    <property type="component" value="Chromosome"/>
</dbReference>
<evidence type="ECO:0000313" key="5">
    <source>
        <dbReference type="Proteomes" id="UP000334019"/>
    </source>
</evidence>
<evidence type="ECO:0000256" key="2">
    <source>
        <dbReference type="SAM" id="MobiDB-lite"/>
    </source>
</evidence>
<dbReference type="KEGG" id="atq:GH723_06895"/>
<dbReference type="AlphaFoldDB" id="A0A5Q2RLB7"/>
<dbReference type="Pfam" id="PF01078">
    <property type="entry name" value="Mg_chelatase"/>
    <property type="match status" value="1"/>
</dbReference>
<dbReference type="InterPro" id="IPR014721">
    <property type="entry name" value="Ribsml_uS5_D2-typ_fold_subgr"/>
</dbReference>
<gene>
    <name evidence="4" type="ORF">GH723_06895</name>
</gene>
<sequence>MTATVPSATLLGVRGRPVRVEVHVSNGLPSFTIVGLPDASCREARDRVRAAVISSGFPWPTRRVTVNLAPSGLRKAGSQLDLAIAVAVLVAEEQLPAGRVEGVAFLGELGLDGTVRPVVGTVPLVAALDGPVAVVPRASSHEAGLIGRHDVRPVSCLAELVDALRGDAPWPDPPPARPPADTATEPDLADVRGQPFARLAVELSAAGGHHLLMTGPPGAGKTMLARRLPGLLPALDRDASLEATTIHSAAGVALPDGLVERPPFRAPHHGASPVALTGGGSAQMRPGEISLAHHGVLFLDELGEFQSVVLDSLRQPLEEGVIRVSRAAGTVTFPARVLLVAAMNPCPCGLGSVPGDCACSDAARLRYHRRVSGPILDRFDLRIEVAPPAIDELMGGDAGESTAAVAPRVAAARALAVERGVRCNADIPGARLDELAPLTTAAATLLERSLRAGRLTGRGLHRVRRVARTIADVRGHPGPIEVEHVATALELRAVRAPYEVPAEVPRGA</sequence>
<feature type="domain" description="AAA+ ATPase" evidence="3">
    <location>
        <begin position="207"/>
        <end position="389"/>
    </location>
</feature>
<dbReference type="InterPro" id="IPR045006">
    <property type="entry name" value="CHLI-like"/>
</dbReference>
<dbReference type="InterPro" id="IPR000523">
    <property type="entry name" value="Mg_chelatse_chII-like_cat_dom"/>
</dbReference>
<dbReference type="InterPro" id="IPR004482">
    <property type="entry name" value="Mg_chelat-rel"/>
</dbReference>
<dbReference type="InterPro" id="IPR025158">
    <property type="entry name" value="Mg_chelat-rel_C"/>
</dbReference>
<dbReference type="NCBIfam" id="TIGR00368">
    <property type="entry name" value="YifB family Mg chelatase-like AAA ATPase"/>
    <property type="match status" value="1"/>
</dbReference>
<feature type="region of interest" description="Disordered" evidence="2">
    <location>
        <begin position="167"/>
        <end position="187"/>
    </location>
</feature>
<dbReference type="InterPro" id="IPR020568">
    <property type="entry name" value="Ribosomal_Su5_D2-typ_SF"/>
</dbReference>
<reference evidence="4 5" key="1">
    <citation type="submission" date="2019-11" db="EMBL/GenBank/DDBJ databases">
        <authorList>
            <person name="He Y."/>
        </authorList>
    </citation>
    <scope>NUCLEOTIDE SEQUENCE [LARGE SCALE GENOMIC DNA]</scope>
    <source>
        <strain evidence="4 5">SCSIO 58843</strain>
    </source>
</reference>
<dbReference type="RefSeq" id="WP_153758965.1">
    <property type="nucleotide sequence ID" value="NZ_CP045851.1"/>
</dbReference>
<name>A0A5Q2RLB7_9ACTN</name>
<comment type="similarity">
    <text evidence="1">Belongs to the Mg-chelatase subunits D/I family. ComM subfamily.</text>
</comment>
<dbReference type="EMBL" id="CP045851">
    <property type="protein sequence ID" value="QGG94857.1"/>
    <property type="molecule type" value="Genomic_DNA"/>
</dbReference>
<dbReference type="InterPro" id="IPR003593">
    <property type="entry name" value="AAA+_ATPase"/>
</dbReference>
<dbReference type="Gene3D" id="3.30.230.10">
    <property type="match status" value="1"/>
</dbReference>
<proteinExistence type="inferred from homology"/>
<dbReference type="SUPFAM" id="SSF52540">
    <property type="entry name" value="P-loop containing nucleoside triphosphate hydrolases"/>
    <property type="match status" value="1"/>
</dbReference>
<dbReference type="GO" id="GO:0005524">
    <property type="term" value="F:ATP binding"/>
    <property type="evidence" value="ECO:0007669"/>
    <property type="project" value="InterPro"/>
</dbReference>
<dbReference type="Gene3D" id="3.40.50.300">
    <property type="entry name" value="P-loop containing nucleotide triphosphate hydrolases"/>
    <property type="match status" value="1"/>
</dbReference>
<evidence type="ECO:0000256" key="1">
    <source>
        <dbReference type="ARBA" id="ARBA00006354"/>
    </source>
</evidence>
<dbReference type="SMART" id="SM00382">
    <property type="entry name" value="AAA"/>
    <property type="match status" value="1"/>
</dbReference>
<dbReference type="InterPro" id="IPR027417">
    <property type="entry name" value="P-loop_NTPase"/>
</dbReference>
<accession>A0A5Q2RLB7</accession>
<protein>
    <submittedName>
        <fullName evidence="4">YifB family Mg chelatase-like AAA ATPase</fullName>
    </submittedName>
</protein>
<dbReference type="Pfam" id="PF13541">
    <property type="entry name" value="ChlI"/>
    <property type="match status" value="1"/>
</dbReference>
<dbReference type="Pfam" id="PF13335">
    <property type="entry name" value="Mg_chelatase_C"/>
    <property type="match status" value="1"/>
</dbReference>
<evidence type="ECO:0000313" key="4">
    <source>
        <dbReference type="EMBL" id="QGG94857.1"/>
    </source>
</evidence>
<evidence type="ECO:0000259" key="3">
    <source>
        <dbReference type="SMART" id="SM00382"/>
    </source>
</evidence>
<dbReference type="SUPFAM" id="SSF54211">
    <property type="entry name" value="Ribosomal protein S5 domain 2-like"/>
    <property type="match status" value="1"/>
</dbReference>
<keyword evidence="5" id="KW-1185">Reference proteome</keyword>
<organism evidence="4 5">
    <name type="scientific">Actinomarinicola tropica</name>
    <dbReference type="NCBI Taxonomy" id="2789776"/>
    <lineage>
        <taxon>Bacteria</taxon>
        <taxon>Bacillati</taxon>
        <taxon>Actinomycetota</taxon>
        <taxon>Acidimicrobiia</taxon>
        <taxon>Acidimicrobiales</taxon>
        <taxon>Iamiaceae</taxon>
        <taxon>Actinomarinicola</taxon>
    </lineage>
</organism>
<dbReference type="PANTHER" id="PTHR32039">
    <property type="entry name" value="MAGNESIUM-CHELATASE SUBUNIT CHLI"/>
    <property type="match status" value="1"/>
</dbReference>
<dbReference type="PANTHER" id="PTHR32039:SF7">
    <property type="entry name" value="COMPETENCE PROTEIN COMM"/>
    <property type="match status" value="1"/>
</dbReference>